<feature type="compositionally biased region" description="Basic and acidic residues" evidence="1">
    <location>
        <begin position="109"/>
        <end position="121"/>
    </location>
</feature>
<comment type="caution">
    <text evidence="2">The sequence shown here is derived from an EMBL/GenBank/DDBJ whole genome shotgun (WGS) entry which is preliminary data.</text>
</comment>
<evidence type="ECO:0000313" key="2">
    <source>
        <dbReference type="EMBL" id="KAF5318084.1"/>
    </source>
</evidence>
<feature type="compositionally biased region" description="Polar residues" evidence="1">
    <location>
        <begin position="122"/>
        <end position="139"/>
    </location>
</feature>
<proteinExistence type="predicted"/>
<accession>A0A8H5B7L8</accession>
<organism evidence="2 3">
    <name type="scientific">Psilocybe cf. subviscida</name>
    <dbReference type="NCBI Taxonomy" id="2480587"/>
    <lineage>
        <taxon>Eukaryota</taxon>
        <taxon>Fungi</taxon>
        <taxon>Dikarya</taxon>
        <taxon>Basidiomycota</taxon>
        <taxon>Agaricomycotina</taxon>
        <taxon>Agaricomycetes</taxon>
        <taxon>Agaricomycetidae</taxon>
        <taxon>Agaricales</taxon>
        <taxon>Agaricineae</taxon>
        <taxon>Strophariaceae</taxon>
        <taxon>Psilocybe</taxon>
    </lineage>
</organism>
<dbReference type="AlphaFoldDB" id="A0A8H5B7L8"/>
<evidence type="ECO:0000313" key="3">
    <source>
        <dbReference type="Proteomes" id="UP000567179"/>
    </source>
</evidence>
<protein>
    <submittedName>
        <fullName evidence="2">Uncharacterized protein</fullName>
    </submittedName>
</protein>
<dbReference type="Proteomes" id="UP000567179">
    <property type="component" value="Unassembled WGS sequence"/>
</dbReference>
<name>A0A8H5B7L8_9AGAR</name>
<keyword evidence="3" id="KW-1185">Reference proteome</keyword>
<dbReference type="EMBL" id="JAACJJ010000031">
    <property type="protein sequence ID" value="KAF5318084.1"/>
    <property type="molecule type" value="Genomic_DNA"/>
</dbReference>
<gene>
    <name evidence="2" type="ORF">D9619_012021</name>
</gene>
<feature type="region of interest" description="Disordered" evidence="1">
    <location>
        <begin position="44"/>
        <end position="139"/>
    </location>
</feature>
<reference evidence="2 3" key="1">
    <citation type="journal article" date="2020" name="ISME J.">
        <title>Uncovering the hidden diversity of litter-decomposition mechanisms in mushroom-forming fungi.</title>
        <authorList>
            <person name="Floudas D."/>
            <person name="Bentzer J."/>
            <person name="Ahren D."/>
            <person name="Johansson T."/>
            <person name="Persson P."/>
            <person name="Tunlid A."/>
        </authorList>
    </citation>
    <scope>NUCLEOTIDE SEQUENCE [LARGE SCALE GENOMIC DNA]</scope>
    <source>
        <strain evidence="2 3">CBS 101986</strain>
    </source>
</reference>
<evidence type="ECO:0000256" key="1">
    <source>
        <dbReference type="SAM" id="MobiDB-lite"/>
    </source>
</evidence>
<sequence>MNPCDCDNLSTPVDPARLKQKLETILMVSKLIVMSDFVKRISIRRDSDSDIGSEQESVSWPEHFTVDDDDDEDLAWSGTATSASEGVQEDKSAAAVHHKFSAESIPAENHVHNGDHAEESANKSTNNEQSWKNSRQIAD</sequence>